<dbReference type="Gene3D" id="1.10.8.1060">
    <property type="entry name" value="Corynebacterium glutamicum thioredoxin-dependent arsenate reductase, N-terminal domain"/>
    <property type="match status" value="1"/>
</dbReference>
<reference evidence="2" key="1">
    <citation type="submission" date="2023-07" db="EMBL/GenBank/DDBJ databases">
        <authorList>
            <person name="Deng Y."/>
            <person name="Zhang Y.-Q."/>
        </authorList>
    </citation>
    <scope>NUCLEOTIDE SEQUENCE [LARGE SCALE GENOMIC DNA]</scope>
    <source>
        <strain evidence="2">CPCC 205710</strain>
    </source>
</reference>
<accession>A0ABT2MER9</accession>
<dbReference type="RefSeq" id="WP_260995307.1">
    <property type="nucleotide sequence ID" value="NZ_JAODWD010000005.1"/>
</dbReference>
<gene>
    <name evidence="1" type="ORF">N4S67_20395</name>
</gene>
<dbReference type="Proteomes" id="UP001206639">
    <property type="component" value="Unassembled WGS sequence"/>
</dbReference>
<comment type="caution">
    <text evidence="1">The sequence shown here is derived from an EMBL/GenBank/DDBJ whole genome shotgun (WGS) entry which is preliminary data.</text>
</comment>
<dbReference type="EMBL" id="JAODWD010000005">
    <property type="protein sequence ID" value="MCT7660767.1"/>
    <property type="molecule type" value="Genomic_DNA"/>
</dbReference>
<dbReference type="NCBIfam" id="NF046112">
    <property type="entry name" value="MSMEG_6209_Nter"/>
    <property type="match status" value="1"/>
</dbReference>
<organism evidence="1 2">
    <name type="scientific">Mycobacterium deserti</name>
    <dbReference type="NCBI Taxonomy" id="2978347"/>
    <lineage>
        <taxon>Bacteria</taxon>
        <taxon>Bacillati</taxon>
        <taxon>Actinomycetota</taxon>
        <taxon>Actinomycetes</taxon>
        <taxon>Mycobacteriales</taxon>
        <taxon>Mycobacteriaceae</taxon>
        <taxon>Mycobacterium</taxon>
    </lineage>
</organism>
<protein>
    <submittedName>
        <fullName evidence="1">Uncharacterized protein</fullName>
    </submittedName>
</protein>
<name>A0ABT2MER9_9MYCO</name>
<sequence>MGSPSQQHSEQQIVAQVAERLTAMYPSVPSDTIAAVVEDKYARFDGRPVRDFVPLFVERFARTELATLAN</sequence>
<proteinExistence type="predicted"/>
<keyword evidence="2" id="KW-1185">Reference proteome</keyword>
<evidence type="ECO:0000313" key="1">
    <source>
        <dbReference type="EMBL" id="MCT7660767.1"/>
    </source>
</evidence>
<evidence type="ECO:0000313" key="2">
    <source>
        <dbReference type="Proteomes" id="UP001206639"/>
    </source>
</evidence>